<dbReference type="AlphaFoldDB" id="A0AAP5BMQ8"/>
<evidence type="ECO:0000313" key="3">
    <source>
        <dbReference type="EMBL" id="MDQ6412832.1"/>
    </source>
</evidence>
<sequence length="49" mass="5496">MTQQNNDDKPSALKRFGKSVAKKNGFWTWLAFIAIAIAMVVTFLQQSGH</sequence>
<protein>
    <submittedName>
        <fullName evidence="3">Uncharacterized protein</fullName>
    </submittedName>
</protein>
<keyword evidence="1" id="KW-0472">Membrane</keyword>
<accession>A0AAP5BMQ8</accession>
<organism evidence="3 5">
    <name type="scientific">Paraburkholderia madseniana</name>
    <dbReference type="NCBI Taxonomy" id="2599607"/>
    <lineage>
        <taxon>Bacteria</taxon>
        <taxon>Pseudomonadati</taxon>
        <taxon>Pseudomonadota</taxon>
        <taxon>Betaproteobacteria</taxon>
        <taxon>Burkholderiales</taxon>
        <taxon>Burkholderiaceae</taxon>
        <taxon>Paraburkholderia</taxon>
    </lineage>
</organism>
<reference evidence="3" key="1">
    <citation type="submission" date="2022-06" db="EMBL/GenBank/DDBJ databases">
        <title>PHB producers.</title>
        <authorList>
            <person name="Besaury L."/>
        </authorList>
    </citation>
    <scope>NUCLEOTIDE SEQUENCE</scope>
    <source>
        <strain evidence="3 4">SEWS6</strain>
    </source>
</reference>
<keyword evidence="1" id="KW-0812">Transmembrane</keyword>
<name>A0AAP5BMQ8_9BURK</name>
<dbReference type="Proteomes" id="UP001242288">
    <property type="component" value="Unassembled WGS sequence"/>
</dbReference>
<comment type="caution">
    <text evidence="3">The sequence shown here is derived from an EMBL/GenBank/DDBJ whole genome shotgun (WGS) entry which is preliminary data.</text>
</comment>
<keyword evidence="1" id="KW-1133">Transmembrane helix</keyword>
<evidence type="ECO:0000256" key="1">
    <source>
        <dbReference type="SAM" id="Phobius"/>
    </source>
</evidence>
<gene>
    <name evidence="3" type="ORF">NIE36_37545</name>
    <name evidence="2" type="ORF">OSB80_37635</name>
</gene>
<dbReference type="EMBL" id="JAMXWF010000048">
    <property type="protein sequence ID" value="MDQ6412832.1"/>
    <property type="molecule type" value="Genomic_DNA"/>
</dbReference>
<dbReference type="RefSeq" id="WP_266241776.1">
    <property type="nucleotide sequence ID" value="NZ_JAMXWF010000048.1"/>
</dbReference>
<evidence type="ECO:0000313" key="2">
    <source>
        <dbReference type="EMBL" id="MCX4151018.1"/>
    </source>
</evidence>
<feature type="transmembrane region" description="Helical" evidence="1">
    <location>
        <begin position="26"/>
        <end position="44"/>
    </location>
</feature>
<evidence type="ECO:0000313" key="5">
    <source>
        <dbReference type="Proteomes" id="UP001242288"/>
    </source>
</evidence>
<dbReference type="Proteomes" id="UP001209412">
    <property type="component" value="Unassembled WGS sequence"/>
</dbReference>
<keyword evidence="4" id="KW-1185">Reference proteome</keyword>
<proteinExistence type="predicted"/>
<dbReference type="EMBL" id="JAPKHW010000048">
    <property type="protein sequence ID" value="MCX4151018.1"/>
    <property type="molecule type" value="Genomic_DNA"/>
</dbReference>
<evidence type="ECO:0000313" key="4">
    <source>
        <dbReference type="Proteomes" id="UP001209412"/>
    </source>
</evidence>